<name>A0A917AEP0_9RHOB</name>
<accession>A0A917AEP0</accession>
<protein>
    <submittedName>
        <fullName evidence="1">Uncharacterized protein</fullName>
    </submittedName>
</protein>
<evidence type="ECO:0000313" key="2">
    <source>
        <dbReference type="Proteomes" id="UP000606730"/>
    </source>
</evidence>
<dbReference type="Proteomes" id="UP000606730">
    <property type="component" value="Unassembled WGS sequence"/>
</dbReference>
<keyword evidence="2" id="KW-1185">Reference proteome</keyword>
<organism evidence="1 2">
    <name type="scientific">Actibacterium pelagium</name>
    <dbReference type="NCBI Taxonomy" id="2029103"/>
    <lineage>
        <taxon>Bacteria</taxon>
        <taxon>Pseudomonadati</taxon>
        <taxon>Pseudomonadota</taxon>
        <taxon>Alphaproteobacteria</taxon>
        <taxon>Rhodobacterales</taxon>
        <taxon>Roseobacteraceae</taxon>
        <taxon>Actibacterium</taxon>
    </lineage>
</organism>
<dbReference type="AlphaFoldDB" id="A0A917AEP0"/>
<gene>
    <name evidence="1" type="ORF">GCM10011517_14760</name>
</gene>
<evidence type="ECO:0000313" key="1">
    <source>
        <dbReference type="EMBL" id="GGE48005.1"/>
    </source>
</evidence>
<sequence length="91" mass="9726">MRFMILAIPLAACTAPAPTELPLIRGYRAPADQCQLVGENAFTNQYLDHTADLVACPVGYEGTGVFVTETGAVFLETLTGYDLFSVPTNQG</sequence>
<reference evidence="1" key="1">
    <citation type="journal article" date="2014" name="Int. J. Syst. Evol. Microbiol.">
        <title>Complete genome sequence of Corynebacterium casei LMG S-19264T (=DSM 44701T), isolated from a smear-ripened cheese.</title>
        <authorList>
            <consortium name="US DOE Joint Genome Institute (JGI-PGF)"/>
            <person name="Walter F."/>
            <person name="Albersmeier A."/>
            <person name="Kalinowski J."/>
            <person name="Ruckert C."/>
        </authorList>
    </citation>
    <scope>NUCLEOTIDE SEQUENCE</scope>
    <source>
        <strain evidence="1">CGMCC 1.16012</strain>
    </source>
</reference>
<reference evidence="1" key="2">
    <citation type="submission" date="2020-09" db="EMBL/GenBank/DDBJ databases">
        <authorList>
            <person name="Sun Q."/>
            <person name="Zhou Y."/>
        </authorList>
    </citation>
    <scope>NUCLEOTIDE SEQUENCE</scope>
    <source>
        <strain evidence="1">CGMCC 1.16012</strain>
    </source>
</reference>
<dbReference type="EMBL" id="BMKN01000001">
    <property type="protein sequence ID" value="GGE48005.1"/>
    <property type="molecule type" value="Genomic_DNA"/>
</dbReference>
<proteinExistence type="predicted"/>
<comment type="caution">
    <text evidence="1">The sequence shown here is derived from an EMBL/GenBank/DDBJ whole genome shotgun (WGS) entry which is preliminary data.</text>
</comment>